<accession>A0ABQ3XWT4</accession>
<feature type="compositionally biased region" description="Basic and acidic residues" evidence="1">
    <location>
        <begin position="58"/>
        <end position="76"/>
    </location>
</feature>
<feature type="region of interest" description="Disordered" evidence="1">
    <location>
        <begin position="38"/>
        <end position="93"/>
    </location>
</feature>
<comment type="caution">
    <text evidence="2">The sequence shown here is derived from an EMBL/GenBank/DDBJ whole genome shotgun (WGS) entry which is preliminary data.</text>
</comment>
<evidence type="ECO:0000313" key="3">
    <source>
        <dbReference type="Proteomes" id="UP000609879"/>
    </source>
</evidence>
<organism evidence="2 3">
    <name type="scientific">Paractinoplanes deccanensis</name>
    <dbReference type="NCBI Taxonomy" id="113561"/>
    <lineage>
        <taxon>Bacteria</taxon>
        <taxon>Bacillati</taxon>
        <taxon>Actinomycetota</taxon>
        <taxon>Actinomycetes</taxon>
        <taxon>Micromonosporales</taxon>
        <taxon>Micromonosporaceae</taxon>
        <taxon>Paractinoplanes</taxon>
    </lineage>
</organism>
<feature type="compositionally biased region" description="Polar residues" evidence="1">
    <location>
        <begin position="38"/>
        <end position="51"/>
    </location>
</feature>
<proteinExistence type="predicted"/>
<name>A0ABQ3XWT4_9ACTN</name>
<protein>
    <submittedName>
        <fullName evidence="2">Uncharacterized protein</fullName>
    </submittedName>
</protein>
<dbReference type="Proteomes" id="UP000609879">
    <property type="component" value="Unassembled WGS sequence"/>
</dbReference>
<dbReference type="EMBL" id="BOMI01000013">
    <property type="protein sequence ID" value="GID72205.1"/>
    <property type="molecule type" value="Genomic_DNA"/>
</dbReference>
<gene>
    <name evidence="2" type="ORF">Ade02nite_08460</name>
</gene>
<reference evidence="2 3" key="1">
    <citation type="submission" date="2021-01" db="EMBL/GenBank/DDBJ databases">
        <title>Whole genome shotgun sequence of Actinoplanes deccanensis NBRC 13994.</title>
        <authorList>
            <person name="Komaki H."/>
            <person name="Tamura T."/>
        </authorList>
    </citation>
    <scope>NUCLEOTIDE SEQUENCE [LARGE SCALE GENOMIC DNA]</scope>
    <source>
        <strain evidence="2 3">NBRC 13994</strain>
    </source>
</reference>
<sequence length="112" mass="12303">MWASFQARSQFSQRRRDGRLHGSVRISLSLLKELSTAHSSGSVVSNAQPARNTWDKTGTVERGRGGDGTGTEERGRVSTAIYSSTRSRRVTRRNMAATVRVRKNIATPIADA</sequence>
<evidence type="ECO:0000313" key="2">
    <source>
        <dbReference type="EMBL" id="GID72205.1"/>
    </source>
</evidence>
<keyword evidence="3" id="KW-1185">Reference proteome</keyword>
<evidence type="ECO:0000256" key="1">
    <source>
        <dbReference type="SAM" id="MobiDB-lite"/>
    </source>
</evidence>